<dbReference type="AlphaFoldDB" id="A0A448WZJ1"/>
<dbReference type="EMBL" id="CAAALY010066415">
    <property type="protein sequence ID" value="VEL24190.1"/>
    <property type="molecule type" value="Genomic_DNA"/>
</dbReference>
<accession>A0A448WZJ1</accession>
<feature type="compositionally biased region" description="Basic and acidic residues" evidence="1">
    <location>
        <begin position="8"/>
        <end position="22"/>
    </location>
</feature>
<feature type="region of interest" description="Disordered" evidence="1">
    <location>
        <begin position="519"/>
        <end position="545"/>
    </location>
</feature>
<reference evidence="2" key="1">
    <citation type="submission" date="2018-11" db="EMBL/GenBank/DDBJ databases">
        <authorList>
            <consortium name="Pathogen Informatics"/>
        </authorList>
    </citation>
    <scope>NUCLEOTIDE SEQUENCE</scope>
</reference>
<gene>
    <name evidence="2" type="ORF">PXEA_LOCUS17630</name>
</gene>
<evidence type="ECO:0000313" key="2">
    <source>
        <dbReference type="EMBL" id="VEL24190.1"/>
    </source>
</evidence>
<proteinExistence type="predicted"/>
<feature type="compositionally biased region" description="Low complexity" evidence="1">
    <location>
        <begin position="75"/>
        <end position="89"/>
    </location>
</feature>
<sequence>MEALLKNKTKEEEQNEKENGDEDLKIGVTLEVEKEEIDLLCKENFDDANALNTLSRVGNWDSGLSMLSDSSYSTSHSSFSLTASSPSQLPKIPSMPQNEVTNTEVLGEQQHMGQAGQTQSILENHQLICSRLPCGTNVFSRYPSYLAPDYAATTSSPAFSSHPLPINSHSAQLSESGSPCLPMSFLPFTPIYAEHSAEKGLDLTRSIVERPSTNCISSLIERDLLNTPMENASGLHERKESPHADLPCQSGTQNHLHFEHPSIPVTTKSERSSSAFRAFSGQDIYKERSIRASSYSSAIFKEKDSNSFDDIFNSINHNPKQEEYGEIRSPADRDHLLQALVERLRTAILNSVEASLKDLTNRLRKHDLPDHAWINLLAGLETFLKQAKPDEVGVIPPLARILKECATVNNSSNSKDVLISPCGQDLQENTELKTIHKASMDIETSSWSLASHGINKKVEKENVACSSQITMNSSTPKLICLLDAERIKERCLINLRRSHTRASSAYNRELRLRRHGIRSNIRRARTKQHNSDNFTTPQEEDSAPQRHINDFPEEVRPALLFADLGRTEHINAFDGFDRSSMSESFQDNLRQQANPAISEHGINNKRVRAC</sequence>
<feature type="compositionally biased region" description="Basic residues" evidence="1">
    <location>
        <begin position="519"/>
        <end position="528"/>
    </location>
</feature>
<evidence type="ECO:0000256" key="1">
    <source>
        <dbReference type="SAM" id="MobiDB-lite"/>
    </source>
</evidence>
<organism evidence="2 3">
    <name type="scientific">Protopolystoma xenopodis</name>
    <dbReference type="NCBI Taxonomy" id="117903"/>
    <lineage>
        <taxon>Eukaryota</taxon>
        <taxon>Metazoa</taxon>
        <taxon>Spiralia</taxon>
        <taxon>Lophotrochozoa</taxon>
        <taxon>Platyhelminthes</taxon>
        <taxon>Monogenea</taxon>
        <taxon>Polyopisthocotylea</taxon>
        <taxon>Polystomatidea</taxon>
        <taxon>Polystomatidae</taxon>
        <taxon>Protopolystoma</taxon>
    </lineage>
</organism>
<keyword evidence="3" id="KW-1185">Reference proteome</keyword>
<feature type="region of interest" description="Disordered" evidence="1">
    <location>
        <begin position="75"/>
        <end position="96"/>
    </location>
</feature>
<evidence type="ECO:0000313" key="3">
    <source>
        <dbReference type="Proteomes" id="UP000784294"/>
    </source>
</evidence>
<feature type="region of interest" description="Disordered" evidence="1">
    <location>
        <begin position="1"/>
        <end position="22"/>
    </location>
</feature>
<comment type="caution">
    <text evidence="2">The sequence shown here is derived from an EMBL/GenBank/DDBJ whole genome shotgun (WGS) entry which is preliminary data.</text>
</comment>
<dbReference type="Proteomes" id="UP000784294">
    <property type="component" value="Unassembled WGS sequence"/>
</dbReference>
<name>A0A448WZJ1_9PLAT</name>
<protein>
    <submittedName>
        <fullName evidence="2">Uncharacterized protein</fullName>
    </submittedName>
</protein>